<keyword evidence="8 10" id="KW-0975">Bacterial flagellum</keyword>
<feature type="transmembrane region" description="Helical" evidence="10">
    <location>
        <begin position="211"/>
        <end position="235"/>
    </location>
</feature>
<dbReference type="PANTHER" id="PTHR30065">
    <property type="entry name" value="FLAGELLAR BIOSYNTHETIC PROTEIN FLIR"/>
    <property type="match status" value="1"/>
</dbReference>
<proteinExistence type="inferred from homology"/>
<evidence type="ECO:0000256" key="5">
    <source>
        <dbReference type="ARBA" id="ARBA00022692"/>
    </source>
</evidence>
<evidence type="ECO:0000256" key="2">
    <source>
        <dbReference type="ARBA" id="ARBA00009772"/>
    </source>
</evidence>
<gene>
    <name evidence="11" type="primary">fliR</name>
    <name evidence="11" type="ORF">ACFQ03_08430</name>
</gene>
<keyword evidence="11" id="KW-0969">Cilium</keyword>
<keyword evidence="6 10" id="KW-1133">Transmembrane helix</keyword>
<keyword evidence="11" id="KW-0966">Cell projection</keyword>
<keyword evidence="11" id="KW-0282">Flagellum</keyword>
<keyword evidence="5 10" id="KW-0812">Transmembrane</keyword>
<dbReference type="NCBIfam" id="TIGR01400">
    <property type="entry name" value="fliR"/>
    <property type="match status" value="1"/>
</dbReference>
<dbReference type="InterPro" id="IPR006303">
    <property type="entry name" value="FliR"/>
</dbReference>
<dbReference type="PANTHER" id="PTHR30065:SF1">
    <property type="entry name" value="SURFACE PRESENTATION OF ANTIGENS PROTEIN SPAR"/>
    <property type="match status" value="1"/>
</dbReference>
<feature type="transmembrane region" description="Helical" evidence="10">
    <location>
        <begin position="6"/>
        <end position="25"/>
    </location>
</feature>
<evidence type="ECO:0000313" key="12">
    <source>
        <dbReference type="Proteomes" id="UP001597120"/>
    </source>
</evidence>
<dbReference type="Proteomes" id="UP001597120">
    <property type="component" value="Unassembled WGS sequence"/>
</dbReference>
<evidence type="ECO:0000256" key="3">
    <source>
        <dbReference type="ARBA" id="ARBA00021717"/>
    </source>
</evidence>
<keyword evidence="7 10" id="KW-0472">Membrane</keyword>
<sequence length="262" mass="29149">MEFFLQFIPNVLLIFCRITSFFLASPVFTARNVPPQFKLGLSFFLTLMAIPAIGDEPIPMDGEYFLSIIREILIGLLLGLIANFIFTAVQIAGAFIDVQIGFAMANVMDPMTGVQTPLLGNFKYFIALLLFLTFNGHHLLIQAIVDSYEWVPLSNDFFAHIARGHVSEFLVQAFITAFALAFQMAAPLVASLFLVDVGLGVLAKTAPQFNIFVLGIPMKILVGLILLFFFIPGMYNLFSDLFKTMFEHMQRMLEILAVPGSS</sequence>
<accession>A0ABW3D789</accession>
<evidence type="ECO:0000256" key="6">
    <source>
        <dbReference type="ARBA" id="ARBA00022989"/>
    </source>
</evidence>
<name>A0ABW3D789_9BACL</name>
<reference evidence="12" key="1">
    <citation type="journal article" date="2019" name="Int. J. Syst. Evol. Microbiol.">
        <title>The Global Catalogue of Microorganisms (GCM) 10K type strain sequencing project: providing services to taxonomists for standard genome sequencing and annotation.</title>
        <authorList>
            <consortium name="The Broad Institute Genomics Platform"/>
            <consortium name="The Broad Institute Genome Sequencing Center for Infectious Disease"/>
            <person name="Wu L."/>
            <person name="Ma J."/>
        </authorList>
    </citation>
    <scope>NUCLEOTIDE SEQUENCE [LARGE SCALE GENOMIC DNA]</scope>
    <source>
        <strain evidence="12">CCUG 57263</strain>
    </source>
</reference>
<evidence type="ECO:0000256" key="8">
    <source>
        <dbReference type="ARBA" id="ARBA00023143"/>
    </source>
</evidence>
<evidence type="ECO:0000256" key="9">
    <source>
        <dbReference type="NCBIfam" id="TIGR01400"/>
    </source>
</evidence>
<feature type="transmembrane region" description="Helical" evidence="10">
    <location>
        <begin position="74"/>
        <end position="103"/>
    </location>
</feature>
<feature type="transmembrane region" description="Helical" evidence="10">
    <location>
        <begin position="124"/>
        <end position="145"/>
    </location>
</feature>
<evidence type="ECO:0000256" key="10">
    <source>
        <dbReference type="RuleBase" id="RU362071"/>
    </source>
</evidence>
<evidence type="ECO:0000256" key="1">
    <source>
        <dbReference type="ARBA" id="ARBA00002578"/>
    </source>
</evidence>
<comment type="subcellular location">
    <subcellularLocation>
        <location evidence="10">Cell membrane</location>
        <topology evidence="10">Multi-pass membrane protein</topology>
    </subcellularLocation>
    <subcellularLocation>
        <location evidence="10">Bacterial flagellum basal body</location>
    </subcellularLocation>
</comment>
<dbReference type="Pfam" id="PF01311">
    <property type="entry name" value="Bac_export_1"/>
    <property type="match status" value="1"/>
</dbReference>
<dbReference type="InterPro" id="IPR002010">
    <property type="entry name" value="T3SS_IM_R"/>
</dbReference>
<evidence type="ECO:0000256" key="7">
    <source>
        <dbReference type="ARBA" id="ARBA00023136"/>
    </source>
</evidence>
<evidence type="ECO:0000313" key="11">
    <source>
        <dbReference type="EMBL" id="MFD0869176.1"/>
    </source>
</evidence>
<dbReference type="PRINTS" id="PR00953">
    <property type="entry name" value="TYPE3IMRPROT"/>
</dbReference>
<organism evidence="11 12">
    <name type="scientific">Paenibacillus residui</name>
    <dbReference type="NCBI Taxonomy" id="629724"/>
    <lineage>
        <taxon>Bacteria</taxon>
        <taxon>Bacillati</taxon>
        <taxon>Bacillota</taxon>
        <taxon>Bacilli</taxon>
        <taxon>Bacillales</taxon>
        <taxon>Paenibacillaceae</taxon>
        <taxon>Paenibacillus</taxon>
    </lineage>
</organism>
<feature type="transmembrane region" description="Helical" evidence="10">
    <location>
        <begin position="173"/>
        <end position="199"/>
    </location>
</feature>
<keyword evidence="12" id="KW-1185">Reference proteome</keyword>
<comment type="similarity">
    <text evidence="2 10">Belongs to the FliR/MopE/SpaR family.</text>
</comment>
<dbReference type="RefSeq" id="WP_144933134.1">
    <property type="nucleotide sequence ID" value="NZ_JBHTIU010000027.1"/>
</dbReference>
<comment type="caution">
    <text evidence="11">The sequence shown here is derived from an EMBL/GenBank/DDBJ whole genome shotgun (WGS) entry which is preliminary data.</text>
</comment>
<dbReference type="EMBL" id="JBHTIU010000027">
    <property type="protein sequence ID" value="MFD0869176.1"/>
    <property type="molecule type" value="Genomic_DNA"/>
</dbReference>
<evidence type="ECO:0000256" key="4">
    <source>
        <dbReference type="ARBA" id="ARBA00022475"/>
    </source>
</evidence>
<keyword evidence="4 10" id="KW-1003">Cell membrane</keyword>
<comment type="function">
    <text evidence="1 10">Role in flagellar biosynthesis.</text>
</comment>
<protein>
    <recommendedName>
        <fullName evidence="3 9">Flagellar biosynthetic protein FliR</fullName>
    </recommendedName>
</protein>